<protein>
    <submittedName>
        <fullName evidence="1">Ribonucleoside-diphosphate reductase large subunit</fullName>
    </submittedName>
</protein>
<proteinExistence type="predicted"/>
<evidence type="ECO:0000313" key="2">
    <source>
        <dbReference type="Proteomes" id="UP001302126"/>
    </source>
</evidence>
<reference evidence="1" key="2">
    <citation type="submission" date="2023-05" db="EMBL/GenBank/DDBJ databases">
        <authorList>
            <consortium name="Lawrence Berkeley National Laboratory"/>
            <person name="Steindorff A."/>
            <person name="Hensen N."/>
            <person name="Bonometti L."/>
            <person name="Westerberg I."/>
            <person name="Brannstrom I.O."/>
            <person name="Guillou S."/>
            <person name="Cros-Aarteil S."/>
            <person name="Calhoun S."/>
            <person name="Haridas S."/>
            <person name="Kuo A."/>
            <person name="Mondo S."/>
            <person name="Pangilinan J."/>
            <person name="Riley R."/>
            <person name="Labutti K."/>
            <person name="Andreopoulos B."/>
            <person name="Lipzen A."/>
            <person name="Chen C."/>
            <person name="Yanf M."/>
            <person name="Daum C."/>
            <person name="Ng V."/>
            <person name="Clum A."/>
            <person name="Ohm R."/>
            <person name="Martin F."/>
            <person name="Silar P."/>
            <person name="Natvig D."/>
            <person name="Lalanne C."/>
            <person name="Gautier V."/>
            <person name="Ament-Velasquez S.L."/>
            <person name="Kruys A."/>
            <person name="Hutchinson M.I."/>
            <person name="Powell A.J."/>
            <person name="Barry K."/>
            <person name="Miller A.N."/>
            <person name="Grigoriev I.V."/>
            <person name="Debuchy R."/>
            <person name="Gladieux P."/>
            <person name="Thoren M.H."/>
            <person name="Johannesson H."/>
        </authorList>
    </citation>
    <scope>NUCLEOTIDE SEQUENCE</scope>
    <source>
        <strain evidence="1">PSN309</strain>
    </source>
</reference>
<dbReference type="EMBL" id="MU864356">
    <property type="protein sequence ID" value="KAK4192007.1"/>
    <property type="molecule type" value="Genomic_DNA"/>
</dbReference>
<dbReference type="SUPFAM" id="SSF51197">
    <property type="entry name" value="Clavaminate synthase-like"/>
    <property type="match status" value="1"/>
</dbReference>
<keyword evidence="2" id="KW-1185">Reference proteome</keyword>
<sequence length="321" mass="36629">MPVLTPEQKEHFLTHGWVKIPGAFTKEQSEAMIKNVWTRLGMDPTDKSTWTRLRTNMPHHSEFDASEFAPRAWAAICELCGGEDRVHPQTKMWKDSWIVNLGTAEGEGKRVPPENLPEWHVDGDFFIHYLDSPEQGLLVTPLFTDIEPNGGGTMICPEAIPKVAKHLYEHPEGVDPRMTPRGEENFKQNERCLKWFNDCAKSCSNFVEATGKVGDVYLMHPLMLHAPSDNSLRRVRIITNPPVSLNEPFNFNREDGNYSLVEQVTLKKLGKERLEGWKIKAPREDVVPLRVRIQEAMRQAELERLAEIEQREKGQEVSAAA</sequence>
<organism evidence="1 2">
    <name type="scientific">Podospora australis</name>
    <dbReference type="NCBI Taxonomy" id="1536484"/>
    <lineage>
        <taxon>Eukaryota</taxon>
        <taxon>Fungi</taxon>
        <taxon>Dikarya</taxon>
        <taxon>Ascomycota</taxon>
        <taxon>Pezizomycotina</taxon>
        <taxon>Sordariomycetes</taxon>
        <taxon>Sordariomycetidae</taxon>
        <taxon>Sordariales</taxon>
        <taxon>Podosporaceae</taxon>
        <taxon>Podospora</taxon>
    </lineage>
</organism>
<dbReference type="Proteomes" id="UP001302126">
    <property type="component" value="Unassembled WGS sequence"/>
</dbReference>
<dbReference type="AlphaFoldDB" id="A0AAN7AMX9"/>
<gene>
    <name evidence="1" type="ORF">QBC35DRAFT_260458</name>
</gene>
<comment type="caution">
    <text evidence="1">The sequence shown here is derived from an EMBL/GenBank/DDBJ whole genome shotgun (WGS) entry which is preliminary data.</text>
</comment>
<name>A0AAN7AMX9_9PEZI</name>
<evidence type="ECO:0000313" key="1">
    <source>
        <dbReference type="EMBL" id="KAK4192007.1"/>
    </source>
</evidence>
<dbReference type="Gene3D" id="2.60.120.620">
    <property type="entry name" value="q2cbj1_9rhob like domain"/>
    <property type="match status" value="1"/>
</dbReference>
<accession>A0AAN7AMX9</accession>
<reference evidence="1" key="1">
    <citation type="journal article" date="2023" name="Mol. Phylogenet. Evol.">
        <title>Genome-scale phylogeny and comparative genomics of the fungal order Sordariales.</title>
        <authorList>
            <person name="Hensen N."/>
            <person name="Bonometti L."/>
            <person name="Westerberg I."/>
            <person name="Brannstrom I.O."/>
            <person name="Guillou S."/>
            <person name="Cros-Aarteil S."/>
            <person name="Calhoun S."/>
            <person name="Haridas S."/>
            <person name="Kuo A."/>
            <person name="Mondo S."/>
            <person name="Pangilinan J."/>
            <person name="Riley R."/>
            <person name="LaButti K."/>
            <person name="Andreopoulos B."/>
            <person name="Lipzen A."/>
            <person name="Chen C."/>
            <person name="Yan M."/>
            <person name="Daum C."/>
            <person name="Ng V."/>
            <person name="Clum A."/>
            <person name="Steindorff A."/>
            <person name="Ohm R.A."/>
            <person name="Martin F."/>
            <person name="Silar P."/>
            <person name="Natvig D.O."/>
            <person name="Lalanne C."/>
            <person name="Gautier V."/>
            <person name="Ament-Velasquez S.L."/>
            <person name="Kruys A."/>
            <person name="Hutchinson M.I."/>
            <person name="Powell A.J."/>
            <person name="Barry K."/>
            <person name="Miller A.N."/>
            <person name="Grigoriev I.V."/>
            <person name="Debuchy R."/>
            <person name="Gladieux P."/>
            <person name="Hiltunen Thoren M."/>
            <person name="Johannesson H."/>
        </authorList>
    </citation>
    <scope>NUCLEOTIDE SEQUENCE</scope>
    <source>
        <strain evidence="1">PSN309</strain>
    </source>
</reference>